<evidence type="ECO:0000313" key="2">
    <source>
        <dbReference type="EMBL" id="TVU00647.1"/>
    </source>
</evidence>
<proteinExistence type="predicted"/>
<keyword evidence="1" id="KW-0812">Transmembrane</keyword>
<organism evidence="2 3">
    <name type="scientific">Eragrostis curvula</name>
    <name type="common">weeping love grass</name>
    <dbReference type="NCBI Taxonomy" id="38414"/>
    <lineage>
        <taxon>Eukaryota</taxon>
        <taxon>Viridiplantae</taxon>
        <taxon>Streptophyta</taxon>
        <taxon>Embryophyta</taxon>
        <taxon>Tracheophyta</taxon>
        <taxon>Spermatophyta</taxon>
        <taxon>Magnoliopsida</taxon>
        <taxon>Liliopsida</taxon>
        <taxon>Poales</taxon>
        <taxon>Poaceae</taxon>
        <taxon>PACMAD clade</taxon>
        <taxon>Chloridoideae</taxon>
        <taxon>Eragrostideae</taxon>
        <taxon>Eragrostidinae</taxon>
        <taxon>Eragrostis</taxon>
    </lineage>
</organism>
<sequence length="204" mass="22308">MAGVEAAEASSRAPAQAPLRWDAGAGSLRGLIALAADTVPCCYLGAMWVLSATTAVAVVARRAFGKDSHAMADAQELLWKVFPVAVLLRVAFWLLVWSVRTRRVEPREIGWMPLSPKAQRRLPRFYQYGNYGIIVAAFMVMFVGMPMVVLATKESRLGKAGSIVTDIGGFLYSVAYCIICIPELWIQLRATCAKLKRGMVARLS</sequence>
<evidence type="ECO:0000256" key="1">
    <source>
        <dbReference type="SAM" id="Phobius"/>
    </source>
</evidence>
<accession>A0A5J9SNY3</accession>
<feature type="transmembrane region" description="Helical" evidence="1">
    <location>
        <begin position="128"/>
        <end position="149"/>
    </location>
</feature>
<keyword evidence="1" id="KW-1133">Transmembrane helix</keyword>
<comment type="caution">
    <text evidence="2">The sequence shown here is derived from an EMBL/GenBank/DDBJ whole genome shotgun (WGS) entry which is preliminary data.</text>
</comment>
<gene>
    <name evidence="2" type="ORF">EJB05_53916</name>
</gene>
<reference evidence="2 3" key="1">
    <citation type="journal article" date="2019" name="Sci. Rep.">
        <title>A high-quality genome of Eragrostis curvula grass provides insights into Poaceae evolution and supports new strategies to enhance forage quality.</title>
        <authorList>
            <person name="Carballo J."/>
            <person name="Santos B.A.C.M."/>
            <person name="Zappacosta D."/>
            <person name="Garbus I."/>
            <person name="Selva J.P."/>
            <person name="Gallo C.A."/>
            <person name="Diaz A."/>
            <person name="Albertini E."/>
            <person name="Caccamo M."/>
            <person name="Echenique V."/>
        </authorList>
    </citation>
    <scope>NUCLEOTIDE SEQUENCE [LARGE SCALE GENOMIC DNA]</scope>
    <source>
        <strain evidence="3">cv. Victoria</strain>
        <tissue evidence="2">Leaf</tissue>
    </source>
</reference>
<dbReference type="EMBL" id="RWGY01000563">
    <property type="protein sequence ID" value="TVU00647.1"/>
    <property type="molecule type" value="Genomic_DNA"/>
</dbReference>
<dbReference type="AlphaFoldDB" id="A0A5J9SNY3"/>
<feature type="transmembrane region" description="Helical" evidence="1">
    <location>
        <begin position="169"/>
        <end position="188"/>
    </location>
</feature>
<evidence type="ECO:0000313" key="3">
    <source>
        <dbReference type="Proteomes" id="UP000324897"/>
    </source>
</evidence>
<feature type="transmembrane region" description="Helical" evidence="1">
    <location>
        <begin position="77"/>
        <end position="97"/>
    </location>
</feature>
<keyword evidence="1" id="KW-0472">Membrane</keyword>
<protein>
    <submittedName>
        <fullName evidence="2">Uncharacterized protein</fullName>
    </submittedName>
</protein>
<keyword evidence="3" id="KW-1185">Reference proteome</keyword>
<name>A0A5J9SNY3_9POAL</name>
<dbReference type="Gramene" id="TVU00647">
    <property type="protein sequence ID" value="TVU00647"/>
    <property type="gene ID" value="EJB05_53916"/>
</dbReference>
<dbReference type="Proteomes" id="UP000324897">
    <property type="component" value="Unassembled WGS sequence"/>
</dbReference>